<evidence type="ECO:0000256" key="1">
    <source>
        <dbReference type="SAM" id="MobiDB-lite"/>
    </source>
</evidence>
<dbReference type="AlphaFoldDB" id="W9ZKT7"/>
<sequence length="516" mass="56977">MSYPYGSGVGGGKPSWAPATTPVSSAAQERLLHTEQSYARMQQDLQNLVQTRATTPMSAVDTGRAGSEIARMQQLLLEMGAEITGLKATIARQEATIKTQSDAIANPKRHYVTPVRFGDNTPHGRMLGQGSGQHMPPPSLPAFNTSTNTPGNPTQQQPYMASAHGPQHQPANMQSPSGPTHSQPWNQQLAYQGQGPQTPQFPMGYHTTPTGPSYGSHATPYQAPGSDQGMFGSQPRAQQPSNPNPNTMAVVPAPAMQEDNPVKVQFAKVWSMAEAFARSHVNLPSTSRDNAMPQRVKDILLNAATRTTAFQFMSTPVFRYFLVTKMIVQWLLKTILKVDSFAGLDDNVDRVIASCRSQIYQSTPAQVKFQLLTTVVQQMAVLKQNPNFEAYLQHLARTRGNELWADLQTMMHQKTSRDWDDLLSLMIEAHRLAALMYSGPNEYRYEMPQYGQPFSKEAMEPKDTHPNVQGPEKLEEMGATVRLAFTPHVILRTSLPNGHVTSRTLLRAYVLLKVGN</sequence>
<proteinExistence type="predicted"/>
<keyword evidence="3" id="KW-1185">Reference proteome</keyword>
<feature type="region of interest" description="Disordered" evidence="1">
    <location>
        <begin position="113"/>
        <end position="249"/>
    </location>
</feature>
<accession>W9ZKT7</accession>
<protein>
    <submittedName>
        <fullName evidence="2">Uncharacterized protein</fullName>
    </submittedName>
</protein>
<reference evidence="2 3" key="1">
    <citation type="submission" date="2013-03" db="EMBL/GenBank/DDBJ databases">
        <title>The Genome Sequence of Capronia coronata CBS 617.96.</title>
        <authorList>
            <consortium name="The Broad Institute Genomics Platform"/>
            <person name="Cuomo C."/>
            <person name="de Hoog S."/>
            <person name="Gorbushina A."/>
            <person name="Walker B."/>
            <person name="Young S.K."/>
            <person name="Zeng Q."/>
            <person name="Gargeya S."/>
            <person name="Fitzgerald M."/>
            <person name="Haas B."/>
            <person name="Abouelleil A."/>
            <person name="Allen A.W."/>
            <person name="Alvarado L."/>
            <person name="Arachchi H.M."/>
            <person name="Berlin A.M."/>
            <person name="Chapman S.B."/>
            <person name="Gainer-Dewar J."/>
            <person name="Goldberg J."/>
            <person name="Griggs A."/>
            <person name="Gujja S."/>
            <person name="Hansen M."/>
            <person name="Howarth C."/>
            <person name="Imamovic A."/>
            <person name="Ireland A."/>
            <person name="Larimer J."/>
            <person name="McCowan C."/>
            <person name="Murphy C."/>
            <person name="Pearson M."/>
            <person name="Poon T.W."/>
            <person name="Priest M."/>
            <person name="Roberts A."/>
            <person name="Saif S."/>
            <person name="Shea T."/>
            <person name="Sisk P."/>
            <person name="Sykes S."/>
            <person name="Wortman J."/>
            <person name="Nusbaum C."/>
            <person name="Birren B."/>
        </authorList>
    </citation>
    <scope>NUCLEOTIDE SEQUENCE [LARGE SCALE GENOMIC DNA]</scope>
    <source>
        <strain evidence="2 3">CBS 617.96</strain>
    </source>
</reference>
<dbReference type="EMBL" id="AMWN01000001">
    <property type="protein sequence ID" value="EXJ95124.1"/>
    <property type="molecule type" value="Genomic_DNA"/>
</dbReference>
<dbReference type="OrthoDB" id="4203839at2759"/>
<name>W9ZKT7_9EURO</name>
<comment type="caution">
    <text evidence="2">The sequence shown here is derived from an EMBL/GenBank/DDBJ whole genome shotgun (WGS) entry which is preliminary data.</text>
</comment>
<dbReference type="STRING" id="1182541.W9ZKT7"/>
<evidence type="ECO:0000313" key="3">
    <source>
        <dbReference type="Proteomes" id="UP000019484"/>
    </source>
</evidence>
<dbReference type="eggNOG" id="ENOG502T05Z">
    <property type="taxonomic scope" value="Eukaryota"/>
</dbReference>
<feature type="compositionally biased region" description="Polar residues" evidence="1">
    <location>
        <begin position="142"/>
        <end position="159"/>
    </location>
</feature>
<feature type="compositionally biased region" description="Polar residues" evidence="1">
    <location>
        <begin position="169"/>
        <end position="200"/>
    </location>
</feature>
<evidence type="ECO:0000313" key="2">
    <source>
        <dbReference type="EMBL" id="EXJ95124.1"/>
    </source>
</evidence>
<organism evidence="2 3">
    <name type="scientific">Capronia coronata CBS 617.96</name>
    <dbReference type="NCBI Taxonomy" id="1182541"/>
    <lineage>
        <taxon>Eukaryota</taxon>
        <taxon>Fungi</taxon>
        <taxon>Dikarya</taxon>
        <taxon>Ascomycota</taxon>
        <taxon>Pezizomycotina</taxon>
        <taxon>Eurotiomycetes</taxon>
        <taxon>Chaetothyriomycetidae</taxon>
        <taxon>Chaetothyriales</taxon>
        <taxon>Herpotrichiellaceae</taxon>
        <taxon>Capronia</taxon>
    </lineage>
</organism>
<gene>
    <name evidence="2" type="ORF">A1O1_00243</name>
</gene>
<dbReference type="RefSeq" id="XP_007719353.1">
    <property type="nucleotide sequence ID" value="XM_007721163.1"/>
</dbReference>
<dbReference type="HOGENOM" id="CLU_483140_0_0_1"/>
<feature type="region of interest" description="Disordered" evidence="1">
    <location>
        <begin position="1"/>
        <end position="20"/>
    </location>
</feature>
<dbReference type="Proteomes" id="UP000019484">
    <property type="component" value="Unassembled WGS sequence"/>
</dbReference>
<dbReference type="GeneID" id="19155152"/>
<feature type="compositionally biased region" description="Polar residues" evidence="1">
    <location>
        <begin position="235"/>
        <end position="247"/>
    </location>
</feature>